<keyword evidence="1" id="KW-0489">Methyltransferase</keyword>
<dbReference type="EMBL" id="CAUYUJ010015013">
    <property type="protein sequence ID" value="CAK0848819.1"/>
    <property type="molecule type" value="Genomic_DNA"/>
</dbReference>
<reference evidence="4" key="1">
    <citation type="submission" date="2023-10" db="EMBL/GenBank/DDBJ databases">
        <authorList>
            <person name="Chen Y."/>
            <person name="Shah S."/>
            <person name="Dougan E. K."/>
            <person name="Thang M."/>
            <person name="Chan C."/>
        </authorList>
    </citation>
    <scope>NUCLEOTIDE SEQUENCE [LARGE SCALE GENOMIC DNA]</scope>
</reference>
<comment type="caution">
    <text evidence="4">The sequence shown here is derived from an EMBL/GenBank/DDBJ whole genome shotgun (WGS) entry which is preliminary data.</text>
</comment>
<evidence type="ECO:0000256" key="1">
    <source>
        <dbReference type="ARBA" id="ARBA00022603"/>
    </source>
</evidence>
<sequence>MKVPLHQIVGPCDGLVAGPPCPPWSPQGPRKGREDPRSDIYCRVVCWAVELIKDGHLLFVVLENVKGILGKAGASESFIEQIINVLKVEVREFFWDYVVLSAKDYG</sequence>
<name>A0ABN9TSR8_9DINO</name>
<feature type="non-terminal residue" evidence="4">
    <location>
        <position position="106"/>
    </location>
</feature>
<dbReference type="InterPro" id="IPR029063">
    <property type="entry name" value="SAM-dependent_MTases_sf"/>
</dbReference>
<keyword evidence="2" id="KW-0808">Transferase</keyword>
<protein>
    <recommendedName>
        <fullName evidence="6">DNA (cytosine-5-)-methyltransferase</fullName>
    </recommendedName>
</protein>
<dbReference type="InterPro" id="IPR018117">
    <property type="entry name" value="C5_DNA_meth_AS"/>
</dbReference>
<dbReference type="Proteomes" id="UP001189429">
    <property type="component" value="Unassembled WGS sequence"/>
</dbReference>
<dbReference type="PROSITE" id="PS00094">
    <property type="entry name" value="C5_MTASE_1"/>
    <property type="match status" value="1"/>
</dbReference>
<evidence type="ECO:0000256" key="2">
    <source>
        <dbReference type="ARBA" id="ARBA00022679"/>
    </source>
</evidence>
<accession>A0ABN9TSR8</accession>
<evidence type="ECO:0008006" key="6">
    <source>
        <dbReference type="Google" id="ProtNLM"/>
    </source>
</evidence>
<organism evidence="4 5">
    <name type="scientific">Prorocentrum cordatum</name>
    <dbReference type="NCBI Taxonomy" id="2364126"/>
    <lineage>
        <taxon>Eukaryota</taxon>
        <taxon>Sar</taxon>
        <taxon>Alveolata</taxon>
        <taxon>Dinophyceae</taxon>
        <taxon>Prorocentrales</taxon>
        <taxon>Prorocentraceae</taxon>
        <taxon>Prorocentrum</taxon>
    </lineage>
</organism>
<proteinExistence type="predicted"/>
<keyword evidence="5" id="KW-1185">Reference proteome</keyword>
<dbReference type="Gene3D" id="3.40.50.150">
    <property type="entry name" value="Vaccinia Virus protein VP39"/>
    <property type="match status" value="1"/>
</dbReference>
<evidence type="ECO:0000313" key="4">
    <source>
        <dbReference type="EMBL" id="CAK0848819.1"/>
    </source>
</evidence>
<gene>
    <name evidence="4" type="ORF">PCOR1329_LOCUS41676</name>
</gene>
<keyword evidence="3" id="KW-0949">S-adenosyl-L-methionine</keyword>
<evidence type="ECO:0000313" key="5">
    <source>
        <dbReference type="Proteomes" id="UP001189429"/>
    </source>
</evidence>
<evidence type="ECO:0000256" key="3">
    <source>
        <dbReference type="ARBA" id="ARBA00022691"/>
    </source>
</evidence>
<dbReference type="InterPro" id="IPR001525">
    <property type="entry name" value="C5_MeTfrase"/>
</dbReference>
<dbReference type="SUPFAM" id="SSF53335">
    <property type="entry name" value="S-adenosyl-L-methionine-dependent methyltransferases"/>
    <property type="match status" value="1"/>
</dbReference>
<dbReference type="Pfam" id="PF00145">
    <property type="entry name" value="DNA_methylase"/>
    <property type="match status" value="1"/>
</dbReference>